<name>A0A8F9XFC7_9BACT</name>
<dbReference type="InterPro" id="IPR050137">
    <property type="entry name" value="PyrR_bifunctional"/>
</dbReference>
<dbReference type="Gene3D" id="3.40.50.2020">
    <property type="match status" value="1"/>
</dbReference>
<organism evidence="3 4">
    <name type="scientific">Horticoccus luteus</name>
    <dbReference type="NCBI Taxonomy" id="2862869"/>
    <lineage>
        <taxon>Bacteria</taxon>
        <taxon>Pseudomonadati</taxon>
        <taxon>Verrucomicrobiota</taxon>
        <taxon>Opitutia</taxon>
        <taxon>Opitutales</taxon>
        <taxon>Opitutaceae</taxon>
        <taxon>Horticoccus</taxon>
    </lineage>
</organism>
<dbReference type="SUPFAM" id="SSF53271">
    <property type="entry name" value="PRTase-like"/>
    <property type="match status" value="1"/>
</dbReference>
<keyword evidence="4" id="KW-1185">Reference proteome</keyword>
<proteinExistence type="predicted"/>
<dbReference type="Proteomes" id="UP000825051">
    <property type="component" value="Chromosome"/>
</dbReference>
<evidence type="ECO:0000313" key="4">
    <source>
        <dbReference type="Proteomes" id="UP000825051"/>
    </source>
</evidence>
<dbReference type="InterPro" id="IPR029057">
    <property type="entry name" value="PRTase-like"/>
</dbReference>
<keyword evidence="3" id="KW-0808">Transferase</keyword>
<dbReference type="EC" id="2.4.2.9" evidence="3"/>
<feature type="region of interest" description="Disordered" evidence="1">
    <location>
        <begin position="160"/>
        <end position="182"/>
    </location>
</feature>
<evidence type="ECO:0000313" key="3">
    <source>
        <dbReference type="EMBL" id="QYM77947.1"/>
    </source>
</evidence>
<keyword evidence="3" id="KW-0328">Glycosyltransferase</keyword>
<dbReference type="AlphaFoldDB" id="A0A8F9XFC7"/>
<gene>
    <name evidence="3" type="primary">pyrR</name>
    <name evidence="3" type="ORF">K0B96_11555</name>
</gene>
<sequence>MGTPKTIGSGQLHAAIERLAEGILARHARPAELILLGIANGGIELARRLGRRIGAKRVGTIDISFHRDDIGRNPIPKEFVPTQIPGDVDGATVILVDDVLFSGRTVKAALDELFDHGRPAKVELAVLADRGGRMLPLAADYTGLEIDVAAEEKVSVTLDPADSDRDGLRVAPAKKTAAANQS</sequence>
<dbReference type="EMBL" id="CP080507">
    <property type="protein sequence ID" value="QYM77947.1"/>
    <property type="molecule type" value="Genomic_DNA"/>
</dbReference>
<dbReference type="NCBIfam" id="NF003545">
    <property type="entry name" value="PRK05205.1-1"/>
    <property type="match status" value="1"/>
</dbReference>
<reference evidence="3" key="1">
    <citation type="submission" date="2021-08" db="EMBL/GenBank/DDBJ databases">
        <title>Genome of a novel bacterium of the phylum Verrucomicrobia, Oleiharenicola sp. KSB-15.</title>
        <authorList>
            <person name="Chung J.-H."/>
            <person name="Ahn J.-H."/>
            <person name="Yoon Y."/>
            <person name="Kim D.-Y."/>
            <person name="An S.-H."/>
            <person name="Park I."/>
            <person name="Yeon J."/>
        </authorList>
    </citation>
    <scope>NUCLEOTIDE SEQUENCE</scope>
    <source>
        <strain evidence="3">KSB-15</strain>
    </source>
</reference>
<evidence type="ECO:0000256" key="1">
    <source>
        <dbReference type="SAM" id="MobiDB-lite"/>
    </source>
</evidence>
<dbReference type="Pfam" id="PF00156">
    <property type="entry name" value="Pribosyltran"/>
    <property type="match status" value="1"/>
</dbReference>
<evidence type="ECO:0000259" key="2">
    <source>
        <dbReference type="Pfam" id="PF00156"/>
    </source>
</evidence>
<protein>
    <submittedName>
        <fullName evidence="3">Bifunctional pyr operon transcriptional regulator/uracil phosphoribosyltransferase PyrR</fullName>
        <ecNumber evidence="3">2.4.2.9</ecNumber>
    </submittedName>
</protein>
<dbReference type="RefSeq" id="WP_220161051.1">
    <property type="nucleotide sequence ID" value="NZ_CP080507.1"/>
</dbReference>
<dbReference type="PANTHER" id="PTHR11608">
    <property type="entry name" value="BIFUNCTIONAL PROTEIN PYRR"/>
    <property type="match status" value="1"/>
</dbReference>
<dbReference type="KEGG" id="ole:K0B96_11555"/>
<dbReference type="GO" id="GO:0004845">
    <property type="term" value="F:uracil phosphoribosyltransferase activity"/>
    <property type="evidence" value="ECO:0007669"/>
    <property type="project" value="UniProtKB-EC"/>
</dbReference>
<dbReference type="PANTHER" id="PTHR11608:SF0">
    <property type="entry name" value="BIFUNCTIONAL PROTEIN PYRR"/>
    <property type="match status" value="1"/>
</dbReference>
<feature type="domain" description="Phosphoribosyltransferase" evidence="2">
    <location>
        <begin position="11"/>
        <end position="147"/>
    </location>
</feature>
<dbReference type="CDD" id="cd06223">
    <property type="entry name" value="PRTases_typeI"/>
    <property type="match status" value="1"/>
</dbReference>
<accession>A0A8F9XFC7</accession>
<dbReference type="InterPro" id="IPR000836">
    <property type="entry name" value="PRTase_dom"/>
</dbReference>
<dbReference type="NCBIfam" id="NF003549">
    <property type="entry name" value="PRK05205.1-5"/>
    <property type="match status" value="1"/>
</dbReference>